<dbReference type="STRING" id="1314783.A0A165NTR8"/>
<comment type="similarity">
    <text evidence="1">Belongs to the protein-tyrosine phosphatase family. Non-receptor class dual specificity subfamily.</text>
</comment>
<dbReference type="InterPro" id="IPR020422">
    <property type="entry name" value="TYR_PHOSPHATASE_DUAL_dom"/>
</dbReference>
<dbReference type="InterPro" id="IPR000340">
    <property type="entry name" value="Dual-sp_phosphatase_cat-dom"/>
</dbReference>
<gene>
    <name evidence="9" type="ORF">DAEQUDRAFT_767267</name>
</gene>
<evidence type="ECO:0000256" key="2">
    <source>
        <dbReference type="ARBA" id="ARBA00022801"/>
    </source>
</evidence>
<dbReference type="InterPro" id="IPR016130">
    <property type="entry name" value="Tyr_Pase_AS"/>
</dbReference>
<dbReference type="PROSITE" id="PS50056">
    <property type="entry name" value="TYR_PHOSPHATASE_2"/>
    <property type="match status" value="1"/>
</dbReference>
<dbReference type="CDD" id="cd14498">
    <property type="entry name" value="DSP"/>
    <property type="match status" value="1"/>
</dbReference>
<evidence type="ECO:0000256" key="4">
    <source>
        <dbReference type="ARBA" id="ARBA00047761"/>
    </source>
</evidence>
<evidence type="ECO:0000256" key="5">
    <source>
        <dbReference type="ARBA" id="ARBA00048336"/>
    </source>
</evidence>
<evidence type="ECO:0000259" key="7">
    <source>
        <dbReference type="PROSITE" id="PS50054"/>
    </source>
</evidence>
<dbReference type="GO" id="GO:0007165">
    <property type="term" value="P:signal transduction"/>
    <property type="evidence" value="ECO:0007669"/>
    <property type="project" value="TreeGrafter"/>
</dbReference>
<dbReference type="Pfam" id="PF00782">
    <property type="entry name" value="DSPc"/>
    <property type="match status" value="1"/>
</dbReference>
<comment type="catalytic activity">
    <reaction evidence="5">
        <text>O-phospho-L-threonyl-[protein] + H2O = L-threonyl-[protein] + phosphate</text>
        <dbReference type="Rhea" id="RHEA:47004"/>
        <dbReference type="Rhea" id="RHEA-COMP:11060"/>
        <dbReference type="Rhea" id="RHEA-COMP:11605"/>
        <dbReference type="ChEBI" id="CHEBI:15377"/>
        <dbReference type="ChEBI" id="CHEBI:30013"/>
        <dbReference type="ChEBI" id="CHEBI:43474"/>
        <dbReference type="ChEBI" id="CHEBI:61977"/>
        <dbReference type="EC" id="3.1.3.16"/>
    </reaction>
</comment>
<sequence length="255" mass="27927">MLAFTAPRSPPFFVVKTGLAIPAGERLTLGRQASLIVPRLYLSNLFTARDRTQLAELGITHVLSAMEEAPNLPQDLGLKTLHVPIRDEVGVDILAYLDETTAWIKAALEENETNKVLVHCLVGMSRSATVVCAYILATTNMTPSETIDFVVSRRCVVCPNVGFRKQLEHYYMRLHPDAKSPARPTTPKSQGKFGMNLGKLRLWRTSVPAASSKAAQASTSINLQSRNSEESPKIVNATLSVTSDEMPVAELLKRG</sequence>
<dbReference type="Gene3D" id="3.90.190.10">
    <property type="entry name" value="Protein tyrosine phosphatase superfamily"/>
    <property type="match status" value="1"/>
</dbReference>
<proteinExistence type="inferred from homology"/>
<evidence type="ECO:0000256" key="1">
    <source>
        <dbReference type="ARBA" id="ARBA00008601"/>
    </source>
</evidence>
<dbReference type="PANTHER" id="PTHR45948">
    <property type="entry name" value="DUAL SPECIFICITY PROTEIN PHOSPHATASE DDB_G0269404-RELATED"/>
    <property type="match status" value="1"/>
</dbReference>
<dbReference type="PANTHER" id="PTHR45948:SF2">
    <property type="entry name" value="DUAL SPECIFICITY PROTEIN PHOSPHATASE"/>
    <property type="match status" value="1"/>
</dbReference>
<dbReference type="AlphaFoldDB" id="A0A165NTR8"/>
<feature type="region of interest" description="Disordered" evidence="6">
    <location>
        <begin position="212"/>
        <end position="231"/>
    </location>
</feature>
<dbReference type="GO" id="GO:0005829">
    <property type="term" value="C:cytosol"/>
    <property type="evidence" value="ECO:0007669"/>
    <property type="project" value="TreeGrafter"/>
</dbReference>
<dbReference type="InterPro" id="IPR029021">
    <property type="entry name" value="Prot-tyrosine_phosphatase-like"/>
</dbReference>
<dbReference type="PROSITE" id="PS50054">
    <property type="entry name" value="TYR_PHOSPHATASE_DUAL"/>
    <property type="match status" value="1"/>
</dbReference>
<dbReference type="Proteomes" id="UP000076727">
    <property type="component" value="Unassembled WGS sequence"/>
</dbReference>
<name>A0A165NTR8_9APHY</name>
<dbReference type="SMART" id="SM00195">
    <property type="entry name" value="DSPc"/>
    <property type="match status" value="1"/>
</dbReference>
<evidence type="ECO:0000259" key="8">
    <source>
        <dbReference type="PROSITE" id="PS50056"/>
    </source>
</evidence>
<evidence type="ECO:0000256" key="3">
    <source>
        <dbReference type="ARBA" id="ARBA00022912"/>
    </source>
</evidence>
<dbReference type="GO" id="GO:0004722">
    <property type="term" value="F:protein serine/threonine phosphatase activity"/>
    <property type="evidence" value="ECO:0007669"/>
    <property type="project" value="UniProtKB-EC"/>
</dbReference>
<dbReference type="OrthoDB" id="2017893at2759"/>
<organism evidence="9 10">
    <name type="scientific">Daedalea quercina L-15889</name>
    <dbReference type="NCBI Taxonomy" id="1314783"/>
    <lineage>
        <taxon>Eukaryota</taxon>
        <taxon>Fungi</taxon>
        <taxon>Dikarya</taxon>
        <taxon>Basidiomycota</taxon>
        <taxon>Agaricomycotina</taxon>
        <taxon>Agaricomycetes</taxon>
        <taxon>Polyporales</taxon>
        <taxon>Fomitopsis</taxon>
    </lineage>
</organism>
<accession>A0A165NTR8</accession>
<dbReference type="GO" id="GO:0004725">
    <property type="term" value="F:protein tyrosine phosphatase activity"/>
    <property type="evidence" value="ECO:0007669"/>
    <property type="project" value="TreeGrafter"/>
</dbReference>
<dbReference type="SUPFAM" id="SSF52799">
    <property type="entry name" value="(Phosphotyrosine protein) phosphatases II"/>
    <property type="match status" value="1"/>
</dbReference>
<evidence type="ECO:0000256" key="6">
    <source>
        <dbReference type="SAM" id="MobiDB-lite"/>
    </source>
</evidence>
<reference evidence="9 10" key="1">
    <citation type="journal article" date="2016" name="Mol. Biol. Evol.">
        <title>Comparative Genomics of Early-Diverging Mushroom-Forming Fungi Provides Insights into the Origins of Lignocellulose Decay Capabilities.</title>
        <authorList>
            <person name="Nagy L.G."/>
            <person name="Riley R."/>
            <person name="Tritt A."/>
            <person name="Adam C."/>
            <person name="Daum C."/>
            <person name="Floudas D."/>
            <person name="Sun H."/>
            <person name="Yadav J.S."/>
            <person name="Pangilinan J."/>
            <person name="Larsson K.H."/>
            <person name="Matsuura K."/>
            <person name="Barry K."/>
            <person name="Labutti K."/>
            <person name="Kuo R."/>
            <person name="Ohm R.A."/>
            <person name="Bhattacharya S.S."/>
            <person name="Shirouzu T."/>
            <person name="Yoshinaga Y."/>
            <person name="Martin F.M."/>
            <person name="Grigoriev I.V."/>
            <person name="Hibbett D.S."/>
        </authorList>
    </citation>
    <scope>NUCLEOTIDE SEQUENCE [LARGE SCALE GENOMIC DNA]</scope>
    <source>
        <strain evidence="9 10">L-15889</strain>
    </source>
</reference>
<dbReference type="InterPro" id="IPR000387">
    <property type="entry name" value="Tyr_Pase_dom"/>
</dbReference>
<feature type="domain" description="Tyrosine specific protein phosphatases" evidence="8">
    <location>
        <begin position="94"/>
        <end position="154"/>
    </location>
</feature>
<dbReference type="PROSITE" id="PS00383">
    <property type="entry name" value="TYR_PHOSPHATASE_1"/>
    <property type="match status" value="1"/>
</dbReference>
<evidence type="ECO:0000313" key="9">
    <source>
        <dbReference type="EMBL" id="KZT67365.1"/>
    </source>
</evidence>
<keyword evidence="2" id="KW-0378">Hydrolase</keyword>
<keyword evidence="3" id="KW-0904">Protein phosphatase</keyword>
<comment type="catalytic activity">
    <reaction evidence="4">
        <text>O-phospho-L-seryl-[protein] + H2O = L-seryl-[protein] + phosphate</text>
        <dbReference type="Rhea" id="RHEA:20629"/>
        <dbReference type="Rhea" id="RHEA-COMP:9863"/>
        <dbReference type="Rhea" id="RHEA-COMP:11604"/>
        <dbReference type="ChEBI" id="CHEBI:15377"/>
        <dbReference type="ChEBI" id="CHEBI:29999"/>
        <dbReference type="ChEBI" id="CHEBI:43474"/>
        <dbReference type="ChEBI" id="CHEBI:83421"/>
        <dbReference type="EC" id="3.1.3.16"/>
    </reaction>
</comment>
<protein>
    <submittedName>
        <fullName evidence="9">Phosphatases II</fullName>
    </submittedName>
</protein>
<evidence type="ECO:0000313" key="10">
    <source>
        <dbReference type="Proteomes" id="UP000076727"/>
    </source>
</evidence>
<feature type="domain" description="Tyrosine-protein phosphatase" evidence="7">
    <location>
        <begin position="32"/>
        <end position="176"/>
    </location>
</feature>
<keyword evidence="10" id="KW-1185">Reference proteome</keyword>
<dbReference type="EMBL" id="KV429077">
    <property type="protein sequence ID" value="KZT67365.1"/>
    <property type="molecule type" value="Genomic_DNA"/>
</dbReference>